<keyword evidence="2 4" id="KW-0813">Transport</keyword>
<reference evidence="7" key="1">
    <citation type="journal article" date="2021" name="Environ. Microbiol.">
        <title>Genomic characterization of three novel Desulfobacterota classes expand the metabolic and phylogenetic diversity of the phylum.</title>
        <authorList>
            <person name="Murphy C.L."/>
            <person name="Biggerstaff J."/>
            <person name="Eichhorn A."/>
            <person name="Ewing E."/>
            <person name="Shahan R."/>
            <person name="Soriano D."/>
            <person name="Stewart S."/>
            <person name="VanMol K."/>
            <person name="Walker R."/>
            <person name="Walters P."/>
            <person name="Elshahed M.S."/>
            <person name="Youssef N.H."/>
        </authorList>
    </citation>
    <scope>NUCLEOTIDE SEQUENCE</scope>
    <source>
        <strain evidence="7">Zod_Metabat.24</strain>
    </source>
</reference>
<dbReference type="InterPro" id="IPR006128">
    <property type="entry name" value="Lipoprotein_PsaA-like"/>
</dbReference>
<accession>A0A9D8KHU0</accession>
<dbReference type="AlphaFoldDB" id="A0A9D8KHU0"/>
<name>A0A9D8KHU0_9DELT</name>
<keyword evidence="6" id="KW-0812">Transmembrane</keyword>
<reference evidence="7" key="2">
    <citation type="submission" date="2021-01" db="EMBL/GenBank/DDBJ databases">
        <authorList>
            <person name="Hahn C.R."/>
            <person name="Youssef N.H."/>
            <person name="Elshahed M."/>
        </authorList>
    </citation>
    <scope>NUCLEOTIDE SEQUENCE</scope>
    <source>
        <strain evidence="7">Zod_Metabat.24</strain>
    </source>
</reference>
<dbReference type="PANTHER" id="PTHR42953:SF3">
    <property type="entry name" value="HIGH-AFFINITY ZINC UPTAKE SYSTEM PROTEIN ZNUA"/>
    <property type="match status" value="1"/>
</dbReference>
<keyword evidence="6" id="KW-1133">Transmembrane helix</keyword>
<dbReference type="GO" id="GO:0030001">
    <property type="term" value="P:metal ion transport"/>
    <property type="evidence" value="ECO:0007669"/>
    <property type="project" value="InterPro"/>
</dbReference>
<gene>
    <name evidence="7" type="ORF">JW984_15930</name>
</gene>
<keyword evidence="3" id="KW-0732">Signal</keyword>
<dbReference type="InterPro" id="IPR050492">
    <property type="entry name" value="Bact_metal-bind_prot9"/>
</dbReference>
<feature type="region of interest" description="Disordered" evidence="5">
    <location>
        <begin position="146"/>
        <end position="165"/>
    </location>
</feature>
<protein>
    <submittedName>
        <fullName evidence="7">Zinc ABC transporter substrate-binding protein</fullName>
    </submittedName>
</protein>
<evidence type="ECO:0000256" key="2">
    <source>
        <dbReference type="ARBA" id="ARBA00022448"/>
    </source>
</evidence>
<evidence type="ECO:0000313" key="8">
    <source>
        <dbReference type="Proteomes" id="UP000809273"/>
    </source>
</evidence>
<dbReference type="PROSITE" id="PS51257">
    <property type="entry name" value="PROKAR_LIPOPROTEIN"/>
    <property type="match status" value="1"/>
</dbReference>
<dbReference type="EMBL" id="JAFGIX010000086">
    <property type="protein sequence ID" value="MBN1574687.1"/>
    <property type="molecule type" value="Genomic_DNA"/>
</dbReference>
<comment type="similarity">
    <text evidence="1 4">Belongs to the bacterial solute-binding protein 9 family.</text>
</comment>
<evidence type="ECO:0000256" key="5">
    <source>
        <dbReference type="SAM" id="MobiDB-lite"/>
    </source>
</evidence>
<evidence type="ECO:0000313" key="7">
    <source>
        <dbReference type="EMBL" id="MBN1574687.1"/>
    </source>
</evidence>
<dbReference type="PRINTS" id="PR00690">
    <property type="entry name" value="ADHESNFAMILY"/>
</dbReference>
<dbReference type="GO" id="GO:0046872">
    <property type="term" value="F:metal ion binding"/>
    <property type="evidence" value="ECO:0007669"/>
    <property type="project" value="InterPro"/>
</dbReference>
<feature type="transmembrane region" description="Helical" evidence="6">
    <location>
        <begin position="12"/>
        <end position="30"/>
    </location>
</feature>
<dbReference type="Pfam" id="PF01297">
    <property type="entry name" value="ZnuA"/>
    <property type="match status" value="1"/>
</dbReference>
<dbReference type="InterPro" id="IPR006129">
    <property type="entry name" value="AdhesinB"/>
</dbReference>
<dbReference type="GO" id="GO:0007155">
    <property type="term" value="P:cell adhesion"/>
    <property type="evidence" value="ECO:0007669"/>
    <property type="project" value="InterPro"/>
</dbReference>
<organism evidence="7 8">
    <name type="scientific">Candidatus Zymogenus saltonus</name>
    <dbReference type="NCBI Taxonomy" id="2844893"/>
    <lineage>
        <taxon>Bacteria</taxon>
        <taxon>Deltaproteobacteria</taxon>
        <taxon>Candidatus Zymogenia</taxon>
        <taxon>Candidatus Zymogeniales</taxon>
        <taxon>Candidatus Zymogenaceae</taxon>
        <taxon>Candidatus Zymogenus</taxon>
    </lineage>
</organism>
<evidence type="ECO:0000256" key="1">
    <source>
        <dbReference type="ARBA" id="ARBA00011028"/>
    </source>
</evidence>
<dbReference type="InterPro" id="IPR006127">
    <property type="entry name" value="ZnuA-like"/>
</dbReference>
<sequence length="343" mass="37877">MIIKREKFKNKASILGLFTLILVFSSMLFLSSCGDREKSLNVPEDTGDTKEKIKVVASIFPLYEFSREVGGDQAEVTLLLPAGLSPHSFEPTPKDIQTIEGADIFVFNGAGMEPWLENILSGIDNSDLIVVDASIGITPLVVSDKHGGHDVHDEHEGEKHENHEHPGGIDPHFWLDFTNAKIQVDNVLKAYREADPGNSALYEERAKAYSGKLAELDVLYKDAFTDCGAKDIASSGHFAFGYMARRYGLGYHSVFGVSHDAEPSPKELSEMVQIIKDKGIKYIFAEELLDPRMAKTIKEETGAEILIVNPAGNVQLKALESGISFIDIMKDNLEKFKMGIECK</sequence>
<dbReference type="SUPFAM" id="SSF53807">
    <property type="entry name" value="Helical backbone' metal receptor"/>
    <property type="match status" value="1"/>
</dbReference>
<dbReference type="Gene3D" id="3.40.50.1980">
    <property type="entry name" value="Nitrogenase molybdenum iron protein domain"/>
    <property type="match status" value="2"/>
</dbReference>
<proteinExistence type="inferred from homology"/>
<dbReference type="PRINTS" id="PR00691">
    <property type="entry name" value="ADHESINB"/>
</dbReference>
<comment type="caution">
    <text evidence="7">The sequence shown here is derived from an EMBL/GenBank/DDBJ whole genome shotgun (WGS) entry which is preliminary data.</text>
</comment>
<evidence type="ECO:0000256" key="4">
    <source>
        <dbReference type="RuleBase" id="RU003512"/>
    </source>
</evidence>
<dbReference type="Proteomes" id="UP000809273">
    <property type="component" value="Unassembled WGS sequence"/>
</dbReference>
<dbReference type="PANTHER" id="PTHR42953">
    <property type="entry name" value="HIGH-AFFINITY ZINC UPTAKE SYSTEM PROTEIN ZNUA-RELATED"/>
    <property type="match status" value="1"/>
</dbReference>
<evidence type="ECO:0000256" key="3">
    <source>
        <dbReference type="ARBA" id="ARBA00022729"/>
    </source>
</evidence>
<keyword evidence="6" id="KW-0472">Membrane</keyword>
<evidence type="ECO:0000256" key="6">
    <source>
        <dbReference type="SAM" id="Phobius"/>
    </source>
</evidence>